<reference evidence="3 4" key="1">
    <citation type="submission" date="2015-08" db="EMBL/GenBank/DDBJ databases">
        <title>Genome sequencing of Penicillium nordicum.</title>
        <authorList>
            <person name="Nguyen H.D."/>
            <person name="Seifert K.A."/>
        </authorList>
    </citation>
    <scope>NUCLEOTIDE SEQUENCE [LARGE SCALE GENOMIC DNA]</scope>
    <source>
        <strain evidence="3 4">DAOMC 185683</strain>
    </source>
</reference>
<feature type="region of interest" description="Disordered" evidence="1">
    <location>
        <begin position="165"/>
        <end position="195"/>
    </location>
</feature>
<keyword evidence="4" id="KW-1185">Reference proteome</keyword>
<dbReference type="PROSITE" id="PS50090">
    <property type="entry name" value="MYB_LIKE"/>
    <property type="match status" value="1"/>
</dbReference>
<dbReference type="Proteomes" id="UP000037696">
    <property type="component" value="Unassembled WGS sequence"/>
</dbReference>
<dbReference type="Gene3D" id="1.10.10.60">
    <property type="entry name" value="Homeodomain-like"/>
    <property type="match status" value="1"/>
</dbReference>
<organism evidence="3 4">
    <name type="scientific">Penicillium nordicum</name>
    <dbReference type="NCBI Taxonomy" id="229535"/>
    <lineage>
        <taxon>Eukaryota</taxon>
        <taxon>Fungi</taxon>
        <taxon>Dikarya</taxon>
        <taxon>Ascomycota</taxon>
        <taxon>Pezizomycotina</taxon>
        <taxon>Eurotiomycetes</taxon>
        <taxon>Eurotiomycetidae</taxon>
        <taxon>Eurotiales</taxon>
        <taxon>Aspergillaceae</taxon>
        <taxon>Penicillium</taxon>
    </lineage>
</organism>
<dbReference type="OrthoDB" id="4355514at2759"/>
<dbReference type="InterPro" id="IPR009057">
    <property type="entry name" value="Homeodomain-like_sf"/>
</dbReference>
<dbReference type="SUPFAM" id="SSF46689">
    <property type="entry name" value="Homeodomain-like"/>
    <property type="match status" value="1"/>
</dbReference>
<evidence type="ECO:0000313" key="4">
    <source>
        <dbReference type="Proteomes" id="UP000037696"/>
    </source>
</evidence>
<dbReference type="SMART" id="SM00717">
    <property type="entry name" value="SANT"/>
    <property type="match status" value="1"/>
</dbReference>
<dbReference type="InterPro" id="IPR001005">
    <property type="entry name" value="SANT/Myb"/>
</dbReference>
<comment type="caution">
    <text evidence="3">The sequence shown here is derived from an EMBL/GenBank/DDBJ whole genome shotgun (WGS) entry which is preliminary data.</text>
</comment>
<protein>
    <recommendedName>
        <fullName evidence="2">Myb-like domain-containing protein</fullName>
    </recommendedName>
</protein>
<sequence length="406" mass="45389">MVTLDHQSFWQPTPNSPQGCSSVGSDTQTVVVAEQLNASGETREAAYYSLKNNVPQEEHRIEDFASDIGRLSRSISPDVYHNDASAADNYPDYPEEVALYPSSRVGSTPSVTGLDGPGTTRVFDVFEEDHTSQSGEHNHGQFTVNRRKSALEDLRISSTKARLYPNPTAVTTSNSRRRWKSQPGAGSSSFHGEESYPDDHLAGLGNAIRYLKRFYSLNTAEAKFSDDLADADILKENLAVVQLATKTLQHAYGIIATSSIAIENPVRQATTVQARQTITRKKWTVEDDRRLLRLRDSQKLPWSRIRDSFPGRTLGAVKQRYFGETSKQSESPPSKENHSSLSGRQENGTSNVRRSQRLSRSHQLKNTRSDTERHRRYPSRAVKNSVGSNSPRQDPIDPRLRSLGKF</sequence>
<feature type="domain" description="Myb-like" evidence="2">
    <location>
        <begin position="275"/>
        <end position="321"/>
    </location>
</feature>
<dbReference type="EMBL" id="LHQQ01000144">
    <property type="protein sequence ID" value="KOS41016.1"/>
    <property type="molecule type" value="Genomic_DNA"/>
</dbReference>
<dbReference type="AlphaFoldDB" id="A0A0M8NWV7"/>
<evidence type="ECO:0000313" key="3">
    <source>
        <dbReference type="EMBL" id="KOS41016.1"/>
    </source>
</evidence>
<evidence type="ECO:0000256" key="1">
    <source>
        <dbReference type="SAM" id="MobiDB-lite"/>
    </source>
</evidence>
<feature type="region of interest" description="Disordered" evidence="1">
    <location>
        <begin position="323"/>
        <end position="406"/>
    </location>
</feature>
<feature type="compositionally biased region" description="Polar residues" evidence="1">
    <location>
        <begin position="339"/>
        <end position="352"/>
    </location>
</feature>
<name>A0A0M8NWV7_9EURO</name>
<feature type="region of interest" description="Disordered" evidence="1">
    <location>
        <begin position="1"/>
        <end position="25"/>
    </location>
</feature>
<proteinExistence type="predicted"/>
<evidence type="ECO:0000259" key="2">
    <source>
        <dbReference type="PROSITE" id="PS50090"/>
    </source>
</evidence>
<accession>A0A0M8NWV7</accession>
<gene>
    <name evidence="3" type="ORF">ACN38_g8097</name>
</gene>
<feature type="compositionally biased region" description="Basic residues" evidence="1">
    <location>
        <begin position="354"/>
        <end position="365"/>
    </location>
</feature>